<dbReference type="InterPro" id="IPR002938">
    <property type="entry name" value="FAD-bd"/>
</dbReference>
<dbReference type="PRINTS" id="PR00420">
    <property type="entry name" value="RNGMNOXGNASE"/>
</dbReference>
<accession>A0A0A0CWW2</accession>
<dbReference type="PANTHER" id="PTHR13789:SF268">
    <property type="entry name" value="5-METHYLPHENAZINE-1-CARBOXYLATE 1-MONOOXYGENASE"/>
    <property type="match status" value="1"/>
</dbReference>
<dbReference type="InterPro" id="IPR036188">
    <property type="entry name" value="FAD/NAD-bd_sf"/>
</dbReference>
<evidence type="ECO:0000313" key="5">
    <source>
        <dbReference type="Proteomes" id="UP000029995"/>
    </source>
</evidence>
<keyword evidence="1" id="KW-0560">Oxidoreductase</keyword>
<dbReference type="SUPFAM" id="SSF51905">
    <property type="entry name" value="FAD/NAD(P)-binding domain"/>
    <property type="match status" value="1"/>
</dbReference>
<dbReference type="Gene3D" id="3.50.50.60">
    <property type="entry name" value="FAD/NAD(P)-binding domain"/>
    <property type="match status" value="1"/>
</dbReference>
<dbReference type="AlphaFoldDB" id="A0A0A0CWW2"/>
<evidence type="ECO:0000256" key="2">
    <source>
        <dbReference type="ARBA" id="ARBA00023033"/>
    </source>
</evidence>
<keyword evidence="2 4" id="KW-0503">Monooxygenase</keyword>
<dbReference type="InterPro" id="IPR050493">
    <property type="entry name" value="FAD-dep_Monooxygenase_BioMet"/>
</dbReference>
<comment type="caution">
    <text evidence="4">The sequence shown here is derived from an EMBL/GenBank/DDBJ whole genome shotgun (WGS) entry which is preliminary data.</text>
</comment>
<dbReference type="OrthoDB" id="4230779at2"/>
<dbReference type="PANTHER" id="PTHR13789">
    <property type="entry name" value="MONOOXYGENASE"/>
    <property type="match status" value="1"/>
</dbReference>
<dbReference type="Gene3D" id="3.30.9.30">
    <property type="match status" value="1"/>
</dbReference>
<protein>
    <submittedName>
        <fullName evidence="4">Salicylate 1-monooxygenase</fullName>
    </submittedName>
</protein>
<organism evidence="4 5">
    <name type="scientific">Inquilinus limosus MP06</name>
    <dbReference type="NCBI Taxonomy" id="1398085"/>
    <lineage>
        <taxon>Bacteria</taxon>
        <taxon>Pseudomonadati</taxon>
        <taxon>Pseudomonadota</taxon>
        <taxon>Alphaproteobacteria</taxon>
        <taxon>Rhodospirillales</taxon>
        <taxon>Rhodospirillaceae</taxon>
        <taxon>Inquilinus</taxon>
    </lineage>
</organism>
<evidence type="ECO:0000259" key="3">
    <source>
        <dbReference type="Pfam" id="PF01494"/>
    </source>
</evidence>
<dbReference type="Proteomes" id="UP000029995">
    <property type="component" value="Unassembled WGS sequence"/>
</dbReference>
<evidence type="ECO:0000313" key="4">
    <source>
        <dbReference type="EMBL" id="KGM30260.1"/>
    </source>
</evidence>
<dbReference type="SUPFAM" id="SSF54373">
    <property type="entry name" value="FAD-linked reductases, C-terminal domain"/>
    <property type="match status" value="1"/>
</dbReference>
<dbReference type="Pfam" id="PF01494">
    <property type="entry name" value="FAD_binding_3"/>
    <property type="match status" value="1"/>
</dbReference>
<dbReference type="GO" id="GO:0071949">
    <property type="term" value="F:FAD binding"/>
    <property type="evidence" value="ECO:0007669"/>
    <property type="project" value="InterPro"/>
</dbReference>
<feature type="non-terminal residue" evidence="4">
    <location>
        <position position="246"/>
    </location>
</feature>
<dbReference type="RefSeq" id="WP_034849251.1">
    <property type="nucleotide sequence ID" value="NZ_JANX01000934.1"/>
</dbReference>
<gene>
    <name evidence="4" type="ORF">P409_34115</name>
</gene>
<proteinExistence type="predicted"/>
<dbReference type="GO" id="GO:0004497">
    <property type="term" value="F:monooxygenase activity"/>
    <property type="evidence" value="ECO:0007669"/>
    <property type="project" value="UniProtKB-KW"/>
</dbReference>
<reference evidence="4 5" key="1">
    <citation type="submission" date="2014-01" db="EMBL/GenBank/DDBJ databases">
        <title>Genome sequence determination for a cystic fibrosis isolate, Inquilinus limosus.</title>
        <authorList>
            <person name="Pino M."/>
            <person name="Di Conza J."/>
            <person name="Gutkind G."/>
        </authorList>
    </citation>
    <scope>NUCLEOTIDE SEQUENCE [LARGE SCALE GENOMIC DNA]</scope>
    <source>
        <strain evidence="4 5">MP06</strain>
    </source>
</reference>
<dbReference type="EMBL" id="JANX01000934">
    <property type="protein sequence ID" value="KGM30260.1"/>
    <property type="molecule type" value="Genomic_DNA"/>
</dbReference>
<feature type="domain" description="FAD-binding" evidence="3">
    <location>
        <begin position="2"/>
        <end position="171"/>
    </location>
</feature>
<name>A0A0A0CWW2_9PROT</name>
<sequence>MKAIIVGGGIGGLTAALMLQARGIGCAVFEQATEPREVGVGINTLPHAIQELAGLGLLDRLDAVAIRTRELLYTNRFGQIVWREPRGLDAGFPVPQFSIHRGRLHGVLHKAARERLGGEIHHGRRLAGFEQSETEVVAHFVDRHGAPAGTARGDVLIAADGIHSVVRDTLVPNQGPPSWNGMMIWRGATDWPTYMDGRTMIVAGGMQAKVVLYPIAPGTAPDRRLTNWAVCARLGDGSTPPPRRED</sequence>
<evidence type="ECO:0000256" key="1">
    <source>
        <dbReference type="ARBA" id="ARBA00023002"/>
    </source>
</evidence>